<dbReference type="Gene3D" id="4.10.240.10">
    <property type="entry name" value="Zn(2)-C6 fungal-type DNA-binding domain"/>
    <property type="match status" value="1"/>
</dbReference>
<dbReference type="Proteomes" id="UP000736672">
    <property type="component" value="Unassembled WGS sequence"/>
</dbReference>
<keyword evidence="4" id="KW-0804">Transcription</keyword>
<dbReference type="InterPro" id="IPR051089">
    <property type="entry name" value="prtT"/>
</dbReference>
<dbReference type="InterPro" id="IPR001138">
    <property type="entry name" value="Zn2Cys6_DnaBD"/>
</dbReference>
<feature type="domain" description="Zn(2)-C6 fungal-type" evidence="7">
    <location>
        <begin position="25"/>
        <end position="58"/>
    </location>
</feature>
<organism evidence="8 9">
    <name type="scientific">Fusarium solani</name>
    <name type="common">Filamentous fungus</name>
    <dbReference type="NCBI Taxonomy" id="169388"/>
    <lineage>
        <taxon>Eukaryota</taxon>
        <taxon>Fungi</taxon>
        <taxon>Dikarya</taxon>
        <taxon>Ascomycota</taxon>
        <taxon>Pezizomycotina</taxon>
        <taxon>Sordariomycetes</taxon>
        <taxon>Hypocreomycetidae</taxon>
        <taxon>Hypocreales</taxon>
        <taxon>Nectriaceae</taxon>
        <taxon>Fusarium</taxon>
        <taxon>Fusarium solani species complex</taxon>
    </lineage>
</organism>
<keyword evidence="5" id="KW-0539">Nucleus</keyword>
<sequence length="718" mass="79821">MSASRDDGANPKSGSMKSRRPYGVACTTCRRAKMKCIASNPEVDRCDRCVRLQRDCEYEPHRRGLWRRERLDKGLRDHNQGSGGDSGHPTTGLPETRETTGPPEPLVVPRRSDRDVFSEGYAVVPGGETLAPELPRSQPGANSAQFMPHSFIAKSEDTRGLSLATVLDPDKGMLTAVVNSDKPLDTDISKGTPWDSDDPINIGLISQPSGQYLFEGFFKHFNCLVGLLDPQLYTFSYTRGTSSLLFSIILAISARVFQPESYEPIQKHSEILLGRALVACDIAIENIWAILCMYHWKDVDDTRGYTLLGFATRMAASAQWNKFGESMAPGNEPLVMAQTEAQVRQRRDKERIWLVLGNVDRTSSLFTDRPLATQMINKEIGARSWLSSEKWTYTLGDGKAVGVFELTQITCPVFETMTKSRHDLGPSSMPIRLESFQKDMAAFNVALVEWGQYWRTRFLEFPNPEPFQLPLLYFFRDYTRLYFNSVLLHRLLVAHHSNNISRDRDVANTIQLCFSCALSVLQQVAEMGKLDILYFLWDTAHLMTAYSAMMVLKLLSQPGHVPPVLVREAFEVLAEVSHLYSTAASSLRTADSDSLPSMGGKVSPSSPAGVQARLLGAILARLKSEFQIAENETSGELSRDTLDLGMLPTQSEEQPIISSTSAQGEGLAYNPLAISTAEPSRTPALGVNSMMDGDFMDSWFTLAGLMSWDEPGIFIEPH</sequence>
<evidence type="ECO:0000313" key="8">
    <source>
        <dbReference type="EMBL" id="KAH7273258.1"/>
    </source>
</evidence>
<dbReference type="GO" id="GO:0008270">
    <property type="term" value="F:zinc ion binding"/>
    <property type="evidence" value="ECO:0007669"/>
    <property type="project" value="InterPro"/>
</dbReference>
<evidence type="ECO:0000259" key="7">
    <source>
        <dbReference type="PROSITE" id="PS50048"/>
    </source>
</evidence>
<dbReference type="OrthoDB" id="3163292at2759"/>
<dbReference type="AlphaFoldDB" id="A0A9P9L3E9"/>
<dbReference type="Pfam" id="PF00172">
    <property type="entry name" value="Zn_clus"/>
    <property type="match status" value="1"/>
</dbReference>
<dbReference type="GO" id="GO:0000981">
    <property type="term" value="F:DNA-binding transcription factor activity, RNA polymerase II-specific"/>
    <property type="evidence" value="ECO:0007669"/>
    <property type="project" value="InterPro"/>
</dbReference>
<evidence type="ECO:0000256" key="4">
    <source>
        <dbReference type="ARBA" id="ARBA00023163"/>
    </source>
</evidence>
<name>A0A9P9L3E9_FUSSL</name>
<dbReference type="PANTHER" id="PTHR31845:SF19">
    <property type="entry name" value="TRANSCRIPTION FACTOR DOMAIN-CONTAINING PROTEIN"/>
    <property type="match status" value="1"/>
</dbReference>
<dbReference type="GO" id="GO:0005634">
    <property type="term" value="C:nucleus"/>
    <property type="evidence" value="ECO:0007669"/>
    <property type="project" value="UniProtKB-SubCell"/>
</dbReference>
<evidence type="ECO:0000256" key="3">
    <source>
        <dbReference type="ARBA" id="ARBA00023125"/>
    </source>
</evidence>
<dbReference type="PANTHER" id="PTHR31845">
    <property type="entry name" value="FINGER DOMAIN PROTEIN, PUTATIVE-RELATED"/>
    <property type="match status" value="1"/>
</dbReference>
<evidence type="ECO:0000256" key="1">
    <source>
        <dbReference type="ARBA" id="ARBA00004123"/>
    </source>
</evidence>
<dbReference type="SUPFAM" id="SSF57701">
    <property type="entry name" value="Zn2/Cys6 DNA-binding domain"/>
    <property type="match status" value="1"/>
</dbReference>
<gene>
    <name evidence="8" type="ORF">B0J15DRAFT_483667</name>
</gene>
<accession>A0A9P9L3E9</accession>
<dbReference type="CDD" id="cd00067">
    <property type="entry name" value="GAL4"/>
    <property type="match status" value="1"/>
</dbReference>
<proteinExistence type="predicted"/>
<dbReference type="CDD" id="cd12148">
    <property type="entry name" value="fungal_TF_MHR"/>
    <property type="match status" value="1"/>
</dbReference>
<keyword evidence="9" id="KW-1185">Reference proteome</keyword>
<evidence type="ECO:0000256" key="2">
    <source>
        <dbReference type="ARBA" id="ARBA00023015"/>
    </source>
</evidence>
<dbReference type="InterPro" id="IPR036864">
    <property type="entry name" value="Zn2-C6_fun-type_DNA-bd_sf"/>
</dbReference>
<feature type="region of interest" description="Disordered" evidence="6">
    <location>
        <begin position="1"/>
        <end position="22"/>
    </location>
</feature>
<dbReference type="GO" id="GO:0000976">
    <property type="term" value="F:transcription cis-regulatory region binding"/>
    <property type="evidence" value="ECO:0007669"/>
    <property type="project" value="TreeGrafter"/>
</dbReference>
<dbReference type="SMART" id="SM00066">
    <property type="entry name" value="GAL4"/>
    <property type="match status" value="1"/>
</dbReference>
<comment type="caution">
    <text evidence="8">The sequence shown here is derived from an EMBL/GenBank/DDBJ whole genome shotgun (WGS) entry which is preliminary data.</text>
</comment>
<feature type="region of interest" description="Disordered" evidence="6">
    <location>
        <begin position="75"/>
        <end position="110"/>
    </location>
</feature>
<reference evidence="8" key="1">
    <citation type="journal article" date="2021" name="Nat. Commun.">
        <title>Genetic determinants of endophytism in the Arabidopsis root mycobiome.</title>
        <authorList>
            <person name="Mesny F."/>
            <person name="Miyauchi S."/>
            <person name="Thiergart T."/>
            <person name="Pickel B."/>
            <person name="Atanasova L."/>
            <person name="Karlsson M."/>
            <person name="Huettel B."/>
            <person name="Barry K.W."/>
            <person name="Haridas S."/>
            <person name="Chen C."/>
            <person name="Bauer D."/>
            <person name="Andreopoulos W."/>
            <person name="Pangilinan J."/>
            <person name="LaButti K."/>
            <person name="Riley R."/>
            <person name="Lipzen A."/>
            <person name="Clum A."/>
            <person name="Drula E."/>
            <person name="Henrissat B."/>
            <person name="Kohler A."/>
            <person name="Grigoriev I.V."/>
            <person name="Martin F.M."/>
            <person name="Hacquard S."/>
        </authorList>
    </citation>
    <scope>NUCLEOTIDE SEQUENCE</scope>
    <source>
        <strain evidence="8">FSSC 5 MPI-SDFR-AT-0091</strain>
    </source>
</reference>
<evidence type="ECO:0000313" key="9">
    <source>
        <dbReference type="Proteomes" id="UP000736672"/>
    </source>
</evidence>
<evidence type="ECO:0000256" key="6">
    <source>
        <dbReference type="SAM" id="MobiDB-lite"/>
    </source>
</evidence>
<comment type="subcellular location">
    <subcellularLocation>
        <location evidence="1">Nucleus</location>
    </subcellularLocation>
</comment>
<evidence type="ECO:0000256" key="5">
    <source>
        <dbReference type="ARBA" id="ARBA00023242"/>
    </source>
</evidence>
<keyword evidence="3" id="KW-0238">DNA-binding</keyword>
<dbReference type="PROSITE" id="PS00463">
    <property type="entry name" value="ZN2_CY6_FUNGAL_1"/>
    <property type="match status" value="1"/>
</dbReference>
<protein>
    <recommendedName>
        <fullName evidence="7">Zn(2)-C6 fungal-type domain-containing protein</fullName>
    </recommendedName>
</protein>
<dbReference type="EMBL" id="JAGTJS010000003">
    <property type="protein sequence ID" value="KAH7273258.1"/>
    <property type="molecule type" value="Genomic_DNA"/>
</dbReference>
<keyword evidence="2" id="KW-0805">Transcription regulation</keyword>
<dbReference type="PROSITE" id="PS50048">
    <property type="entry name" value="ZN2_CY6_FUNGAL_2"/>
    <property type="match status" value="1"/>
</dbReference>